<evidence type="ECO:0000313" key="2">
    <source>
        <dbReference type="Proteomes" id="UP000541425"/>
    </source>
</evidence>
<dbReference type="RefSeq" id="WP_183694032.1">
    <property type="nucleotide sequence ID" value="NZ_JACICA010000001.1"/>
</dbReference>
<sequence>MHEEIQDFVDALESYIKMALRESLEPAEYTHEALEIVDARNHLFRSAGEHPTDEEANIYALRDLLHVDVDTLETQVNRARLRAVARNYFNE</sequence>
<comment type="caution">
    <text evidence="1">The sequence shown here is derived from an EMBL/GenBank/DDBJ whole genome shotgun (WGS) entry which is preliminary data.</text>
</comment>
<name>A0A7W5XX27_9BACT</name>
<proteinExistence type="predicted"/>
<dbReference type="Proteomes" id="UP000541425">
    <property type="component" value="Unassembled WGS sequence"/>
</dbReference>
<gene>
    <name evidence="1" type="ORF">FHS60_000315</name>
</gene>
<protein>
    <submittedName>
        <fullName evidence="1">Uncharacterized protein</fullName>
    </submittedName>
</protein>
<organism evidence="1 2">
    <name type="scientific">Alloprevotella rava</name>
    <dbReference type="NCBI Taxonomy" id="671218"/>
    <lineage>
        <taxon>Bacteria</taxon>
        <taxon>Pseudomonadati</taxon>
        <taxon>Bacteroidota</taxon>
        <taxon>Bacteroidia</taxon>
        <taxon>Bacteroidales</taxon>
        <taxon>Prevotellaceae</taxon>
        <taxon>Alloprevotella</taxon>
    </lineage>
</organism>
<dbReference type="EMBL" id="JACICA010000001">
    <property type="protein sequence ID" value="MBB3701873.1"/>
    <property type="molecule type" value="Genomic_DNA"/>
</dbReference>
<accession>A0A7W5XX27</accession>
<dbReference type="AlphaFoldDB" id="A0A7W5XX27"/>
<reference evidence="1 2" key="1">
    <citation type="submission" date="2020-08" db="EMBL/GenBank/DDBJ databases">
        <title>Genomic Encyclopedia of Type Strains, Phase IV (KMG-IV): sequencing the most valuable type-strain genomes for metagenomic binning, comparative biology and taxonomic classification.</title>
        <authorList>
            <person name="Goeker M."/>
        </authorList>
    </citation>
    <scope>NUCLEOTIDE SEQUENCE [LARGE SCALE GENOMIC DNA]</scope>
    <source>
        <strain evidence="1 2">DSM 22548</strain>
    </source>
</reference>
<evidence type="ECO:0000313" key="1">
    <source>
        <dbReference type="EMBL" id="MBB3701873.1"/>
    </source>
</evidence>